<dbReference type="InterPro" id="IPR051284">
    <property type="entry name" value="ZnF_MYMT-QRICH1"/>
</dbReference>
<evidence type="ECO:0000259" key="4">
    <source>
        <dbReference type="Pfam" id="PF12012"/>
    </source>
</evidence>
<dbReference type="Pfam" id="PF25561">
    <property type="entry name" value="QRICH1"/>
    <property type="match status" value="1"/>
</dbReference>
<keyword evidence="2" id="KW-0597">Phosphoprotein</keyword>
<evidence type="ECO:0000256" key="3">
    <source>
        <dbReference type="ARBA" id="ARBA00022843"/>
    </source>
</evidence>
<dbReference type="InterPro" id="IPR057926">
    <property type="entry name" value="QRICH1_dom"/>
</dbReference>
<sequence length="706" mass="78294">MNNSLDGTGSYEELVRQKARSIPQHRMKEFLESLASKGPDALQEFSQQSGDTTTTTTTMVYQQETNCIYTDSTEVAGSLLELACPVQIQGQQQGQMLGQVLQVPSGSHQQLQGVTTAQLIQSGELTEEQHQQLQAQLVAAVAGGQQIQIQTVGALSPTQHQDSAERRVMGTTVATSQGGGVLQPAKKRKVDMPITVSYALPAQQVATVLAIPQAQGQQQSYVSLRPDLLTVDSSHLYSATGTITSPTGETWTIPVYSAPTASGGREQVTHIAIPQEAYGTVQVAGTNTTTMPTQVTIENDKLKIPASQSQTAQAVSSITSSGAMGSQEEVVHTLAANTLFPAQLMNGNIHIPVAVQGYSNATQSLIWDPQQQVLHTQGLTGQDAQQLQVITQQQVQVQELLLPATLKPEEGLEVWRLWAQRKNAELDKSDKNKLAPIGRRQALRFQEDLVSCAVAELCMGLSLMTTEARGLEGETYEADVLYYVFLCIQKYMFDNGRVDDIFSDQYYTRFAQSLHQILEPWRPSVHPLGYVIPSHVTEEMLWECKQLGAHSPSTLLTTLMFFNTKYFHLKTVDQHLKVAFSKVLRHTRKSPNNPKDKSTSIRYLKSTERFIGQKVTDDMYSEQLEDPENPLRCPIKLYDFYLFKCPQSAKGRNDTFYLTPEPVVAPNSPIWYSTQPIPKEQLEQMLARILVVREIQEAINMSENVH</sequence>
<feature type="domain" description="QRICH1-like" evidence="5">
    <location>
        <begin position="405"/>
        <end position="521"/>
    </location>
</feature>
<evidence type="ECO:0000259" key="5">
    <source>
        <dbReference type="Pfam" id="PF25561"/>
    </source>
</evidence>
<dbReference type="GeneTree" id="ENSGT00940000155241"/>
<dbReference type="InterPro" id="IPR021893">
    <property type="entry name" value="ZMYM2-like_C"/>
</dbReference>
<dbReference type="Ensembl" id="ENSNBRT00000024089.1">
    <property type="protein sequence ID" value="ENSNBRP00000023475.1"/>
    <property type="gene ID" value="ENSNBRG00000017950.1"/>
</dbReference>
<organism evidence="6 7">
    <name type="scientific">Neolamprologus brichardi</name>
    <name type="common">Fairy cichlid</name>
    <name type="synonym">Lamprologus brichardi</name>
    <dbReference type="NCBI Taxonomy" id="32507"/>
    <lineage>
        <taxon>Eukaryota</taxon>
        <taxon>Metazoa</taxon>
        <taxon>Chordata</taxon>
        <taxon>Craniata</taxon>
        <taxon>Vertebrata</taxon>
        <taxon>Euteleostomi</taxon>
        <taxon>Actinopterygii</taxon>
        <taxon>Neopterygii</taxon>
        <taxon>Teleostei</taxon>
        <taxon>Neoteleostei</taxon>
        <taxon>Acanthomorphata</taxon>
        <taxon>Ovalentaria</taxon>
        <taxon>Cichlomorphae</taxon>
        <taxon>Cichliformes</taxon>
        <taxon>Cichlidae</taxon>
        <taxon>African cichlids</taxon>
        <taxon>Pseudocrenilabrinae</taxon>
        <taxon>Lamprologini</taxon>
        <taxon>Neolamprologus</taxon>
    </lineage>
</organism>
<feature type="domain" description="ZMYM2-like/QRICH1 C-terminal" evidence="4">
    <location>
        <begin position="533"/>
        <end position="690"/>
    </location>
</feature>
<dbReference type="Pfam" id="PF12012">
    <property type="entry name" value="DUF3504"/>
    <property type="match status" value="1"/>
</dbReference>
<evidence type="ECO:0000256" key="2">
    <source>
        <dbReference type="ARBA" id="ARBA00022553"/>
    </source>
</evidence>
<dbReference type="AlphaFoldDB" id="A0A3Q4HJ59"/>
<reference evidence="6" key="1">
    <citation type="submission" date="2025-08" db="UniProtKB">
        <authorList>
            <consortium name="Ensembl"/>
        </authorList>
    </citation>
    <scope>IDENTIFICATION</scope>
</reference>
<dbReference type="OMA" id="SIIWDPQ"/>
<dbReference type="PANTHER" id="PTHR45736">
    <property type="entry name" value="ZINC FINGER MYM-TYPE PROTEIN"/>
    <property type="match status" value="1"/>
</dbReference>
<evidence type="ECO:0000256" key="1">
    <source>
        <dbReference type="ARBA" id="ARBA00022499"/>
    </source>
</evidence>
<name>A0A3Q4HJ59_NEOBR</name>
<protein>
    <submittedName>
        <fullName evidence="6">Glutamine rich 1</fullName>
    </submittedName>
</protein>
<keyword evidence="7" id="KW-1185">Reference proteome</keyword>
<proteinExistence type="predicted"/>
<evidence type="ECO:0000313" key="7">
    <source>
        <dbReference type="Proteomes" id="UP000261580"/>
    </source>
</evidence>
<reference evidence="6" key="2">
    <citation type="submission" date="2025-09" db="UniProtKB">
        <authorList>
            <consortium name="Ensembl"/>
        </authorList>
    </citation>
    <scope>IDENTIFICATION</scope>
</reference>
<accession>A0A3Q4HJ59</accession>
<dbReference type="Bgee" id="ENSNBRG00000017950">
    <property type="expression patterns" value="Expressed in blood and 6 other cell types or tissues"/>
</dbReference>
<dbReference type="PANTHER" id="PTHR45736:SF8">
    <property type="entry name" value="TRANSCRIPTIONAL REGULATOR QRICH1"/>
    <property type="match status" value="1"/>
</dbReference>
<dbReference type="Proteomes" id="UP000261580">
    <property type="component" value="Unassembled WGS sequence"/>
</dbReference>
<evidence type="ECO:0000313" key="6">
    <source>
        <dbReference type="Ensembl" id="ENSNBRP00000023475.1"/>
    </source>
</evidence>
<keyword evidence="3" id="KW-0832">Ubl conjugation</keyword>
<keyword evidence="1" id="KW-1017">Isopeptide bond</keyword>